<dbReference type="InterPro" id="IPR046960">
    <property type="entry name" value="PPR_At4g14850-like_plant"/>
</dbReference>
<evidence type="ECO:0000313" key="6">
    <source>
        <dbReference type="Proteomes" id="UP001386955"/>
    </source>
</evidence>
<dbReference type="SUPFAM" id="SSF48452">
    <property type="entry name" value="TPR-like"/>
    <property type="match status" value="1"/>
</dbReference>
<dbReference type="PANTHER" id="PTHR47926:SF541">
    <property type="entry name" value="DYW DOMAIN-CONTAINING PROTEIN"/>
    <property type="match status" value="1"/>
</dbReference>
<dbReference type="Gene3D" id="1.25.40.10">
    <property type="entry name" value="Tetratricopeptide repeat domain"/>
    <property type="match status" value="4"/>
</dbReference>
<dbReference type="GO" id="GO:0003723">
    <property type="term" value="F:RNA binding"/>
    <property type="evidence" value="ECO:0007669"/>
    <property type="project" value="InterPro"/>
</dbReference>
<dbReference type="InterPro" id="IPR046848">
    <property type="entry name" value="E_motif"/>
</dbReference>
<dbReference type="EMBL" id="JAYMYS010000005">
    <property type="protein sequence ID" value="KAK7391659.1"/>
    <property type="molecule type" value="Genomic_DNA"/>
</dbReference>
<feature type="repeat" description="PPR" evidence="3">
    <location>
        <begin position="212"/>
        <end position="242"/>
    </location>
</feature>
<reference evidence="5 6" key="1">
    <citation type="submission" date="2024-01" db="EMBL/GenBank/DDBJ databases">
        <title>The genomes of 5 underutilized Papilionoideae crops provide insights into root nodulation and disease resistanc.</title>
        <authorList>
            <person name="Jiang F."/>
        </authorList>
    </citation>
    <scope>NUCLEOTIDE SEQUENCE [LARGE SCALE GENOMIC DNA]</scope>
    <source>
        <strain evidence="5">DUOXIRENSHENG_FW03</strain>
        <tissue evidence="5">Leaves</tissue>
    </source>
</reference>
<evidence type="ECO:0000259" key="4">
    <source>
        <dbReference type="Pfam" id="PF14432"/>
    </source>
</evidence>
<feature type="repeat" description="PPR" evidence="3">
    <location>
        <begin position="348"/>
        <end position="378"/>
    </location>
</feature>
<dbReference type="FunFam" id="1.25.40.10:FF:002540">
    <property type="entry name" value="Pentatricopeptide repeat-containing protein"/>
    <property type="match status" value="1"/>
</dbReference>
<comment type="similarity">
    <text evidence="1">Belongs to the PPR family. PCMP-H subfamily.</text>
</comment>
<dbReference type="Pfam" id="PF13041">
    <property type="entry name" value="PPR_2"/>
    <property type="match status" value="3"/>
</dbReference>
<evidence type="ECO:0000256" key="3">
    <source>
        <dbReference type="PROSITE-ProRule" id="PRU00708"/>
    </source>
</evidence>
<feature type="repeat" description="PPR" evidence="3">
    <location>
        <begin position="243"/>
        <end position="277"/>
    </location>
</feature>
<evidence type="ECO:0000256" key="1">
    <source>
        <dbReference type="ARBA" id="ARBA00006643"/>
    </source>
</evidence>
<dbReference type="InterPro" id="IPR002885">
    <property type="entry name" value="PPR_rpt"/>
</dbReference>
<dbReference type="GO" id="GO:0009451">
    <property type="term" value="P:RNA modification"/>
    <property type="evidence" value="ECO:0007669"/>
    <property type="project" value="InterPro"/>
</dbReference>
<dbReference type="Pfam" id="PF01535">
    <property type="entry name" value="PPR"/>
    <property type="match status" value="6"/>
</dbReference>
<keyword evidence="6" id="KW-1185">Reference proteome</keyword>
<feature type="repeat" description="PPR" evidence="3">
    <location>
        <begin position="480"/>
        <end position="514"/>
    </location>
</feature>
<comment type="caution">
    <text evidence="5">The sequence shown here is derived from an EMBL/GenBank/DDBJ whole genome shotgun (WGS) entry which is preliminary data.</text>
</comment>
<dbReference type="InterPro" id="IPR032867">
    <property type="entry name" value="DYW_dom"/>
</dbReference>
<dbReference type="Proteomes" id="UP001386955">
    <property type="component" value="Unassembled WGS sequence"/>
</dbReference>
<dbReference type="FunFam" id="1.25.40.10:FF:001795">
    <property type="entry name" value="Pentatricopeptide repeat-containing protein At1g25360"/>
    <property type="match status" value="1"/>
</dbReference>
<evidence type="ECO:0000256" key="2">
    <source>
        <dbReference type="ARBA" id="ARBA00022737"/>
    </source>
</evidence>
<organism evidence="5 6">
    <name type="scientific">Psophocarpus tetragonolobus</name>
    <name type="common">Winged bean</name>
    <name type="synonym">Dolichos tetragonolobus</name>
    <dbReference type="NCBI Taxonomy" id="3891"/>
    <lineage>
        <taxon>Eukaryota</taxon>
        <taxon>Viridiplantae</taxon>
        <taxon>Streptophyta</taxon>
        <taxon>Embryophyta</taxon>
        <taxon>Tracheophyta</taxon>
        <taxon>Spermatophyta</taxon>
        <taxon>Magnoliopsida</taxon>
        <taxon>eudicotyledons</taxon>
        <taxon>Gunneridae</taxon>
        <taxon>Pentapetalae</taxon>
        <taxon>rosids</taxon>
        <taxon>fabids</taxon>
        <taxon>Fabales</taxon>
        <taxon>Fabaceae</taxon>
        <taxon>Papilionoideae</taxon>
        <taxon>50 kb inversion clade</taxon>
        <taxon>NPAAA clade</taxon>
        <taxon>indigoferoid/millettioid clade</taxon>
        <taxon>Phaseoleae</taxon>
        <taxon>Psophocarpus</taxon>
    </lineage>
</organism>
<evidence type="ECO:0000313" key="5">
    <source>
        <dbReference type="EMBL" id="KAK7391659.1"/>
    </source>
</evidence>
<dbReference type="PANTHER" id="PTHR47926">
    <property type="entry name" value="PENTATRICOPEPTIDE REPEAT-CONTAINING PROTEIN"/>
    <property type="match status" value="1"/>
</dbReference>
<keyword evidence="2" id="KW-0677">Repeat</keyword>
<dbReference type="InterPro" id="IPR011990">
    <property type="entry name" value="TPR-like_helical_dom_sf"/>
</dbReference>
<gene>
    <name evidence="5" type="ORF">VNO78_20076</name>
</gene>
<feature type="repeat" description="PPR" evidence="3">
    <location>
        <begin position="379"/>
        <end position="413"/>
    </location>
</feature>
<dbReference type="PROSITE" id="PS51375">
    <property type="entry name" value="PPR"/>
    <property type="match status" value="7"/>
</dbReference>
<feature type="repeat" description="PPR" evidence="3">
    <location>
        <begin position="617"/>
        <end position="651"/>
    </location>
</feature>
<dbReference type="FunFam" id="1.25.40.10:FF:000566">
    <property type="entry name" value="Pentatricopeptide repeat-containing protein"/>
    <property type="match status" value="1"/>
</dbReference>
<name>A0AAN9XGS7_PSOTE</name>
<dbReference type="GO" id="GO:0008270">
    <property type="term" value="F:zinc ion binding"/>
    <property type="evidence" value="ECO:0007669"/>
    <property type="project" value="InterPro"/>
</dbReference>
<dbReference type="AlphaFoldDB" id="A0AAN9XGS7"/>
<accession>A0AAN9XGS7</accession>
<sequence length="872" mass="97242">MDVRAMGNRYLAQLNHSSLARAVHGHILTSGFKPFPLLINRLINLYCKSSNIPYARHLFDRIPKPDIVATTTMLSAYSASANIKLAHQLFNATPFSIRDTVCYNAMITAFSHSNHGHAALHLFIQMKRHAFVPDPFTFSSLLAALSLIADEERHCQLLHCEVLKCGALSVPSVLNALMTCYVSCASSPLVDSSLLMAASRKLFDEAPPGLRDEPSWTTIISGYVRNGDLVAARKLLDGMTFHIAVAWNAMISGYVHHGFYGAAFDLLRRMHSLGIQLDEYAYTSVISASSNAGLFNIGRQVHAYVLRTVVQPSQHFVLSVNNSLITFYTRCGKLVEARQVFDQMPVKDLVSWNAILSGCVNVRRIEEANSIFREMPERSLLTWTVMISGLAQNGFGEEGLKLFNHMKLEGLEPCDYAYAGAIASCSVLGSLDNGRQLHSQIIRLGHHSSLSVGNALITMYARCGLVEAADTVFLTMPYVDSVSWNAMIAALAQHGHGVQAIQLYEQMLKEDILPDRITFLTILSACSHAGLVKEGRQYFDTMRVHYGVTPEEDHYARLIDLLCRAGMFSEAKNITESMPFEPGAPIWEALLAGCRIHGNMELGIQAAERLLELVPQQDGTYISLSNMYATLGQWDEVARVRKLMRERGVKKEPGCSWIEVENMVHVFLVDDAVHPEVHVVYRYLEQLVHEMRKLGYVPDTKFVLHDMESEQKEYALSTHSEKLAVVYGIMKLPLGATIRVFKNLRICGDCHNAFKYISKVVDREIIVRDRKRFHHFNDGECSSIVNRNQLNIVYDVAGSATNAMPSKLSLLLLFPFIFPFKLLLQTIISLAIASGTVIQFNDAAFHLGSHGFCKMKGANKVVLKSDPKAILK</sequence>
<dbReference type="NCBIfam" id="TIGR00756">
    <property type="entry name" value="PPR"/>
    <property type="match status" value="6"/>
</dbReference>
<dbReference type="Pfam" id="PF14432">
    <property type="entry name" value="DYW_deaminase"/>
    <property type="match status" value="1"/>
</dbReference>
<feature type="domain" description="DYW" evidence="4">
    <location>
        <begin position="695"/>
        <end position="783"/>
    </location>
</feature>
<proteinExistence type="inferred from homology"/>
<protein>
    <recommendedName>
        <fullName evidence="4">DYW domain-containing protein</fullName>
    </recommendedName>
</protein>
<feature type="repeat" description="PPR" evidence="3">
    <location>
        <begin position="99"/>
        <end position="133"/>
    </location>
</feature>
<dbReference type="Pfam" id="PF20431">
    <property type="entry name" value="E_motif"/>
    <property type="match status" value="1"/>
</dbReference>